<keyword evidence="1" id="KW-1133">Transmembrane helix</keyword>
<proteinExistence type="predicted"/>
<evidence type="ECO:0000256" key="1">
    <source>
        <dbReference type="SAM" id="Phobius"/>
    </source>
</evidence>
<feature type="domain" description="DUF6286" evidence="2">
    <location>
        <begin position="68"/>
        <end position="171"/>
    </location>
</feature>
<name>A0A849C3T1_9NOCA</name>
<dbReference type="Pfam" id="PF19803">
    <property type="entry name" value="DUF6286"/>
    <property type="match status" value="1"/>
</dbReference>
<feature type="transmembrane region" description="Helical" evidence="1">
    <location>
        <begin position="58"/>
        <end position="79"/>
    </location>
</feature>
<evidence type="ECO:0000313" key="3">
    <source>
        <dbReference type="EMBL" id="NNH72256.1"/>
    </source>
</evidence>
<protein>
    <recommendedName>
        <fullName evidence="2">DUF6286 domain-containing protein</fullName>
    </recommendedName>
</protein>
<dbReference type="EMBL" id="JABELX010000007">
    <property type="protein sequence ID" value="NNH72256.1"/>
    <property type="molecule type" value="Genomic_DNA"/>
</dbReference>
<accession>A0A849C3T1</accession>
<dbReference type="RefSeq" id="WP_067518890.1">
    <property type="nucleotide sequence ID" value="NZ_JABELX010000007.1"/>
</dbReference>
<keyword evidence="1" id="KW-0472">Membrane</keyword>
<gene>
    <name evidence="3" type="ORF">HLB23_20740</name>
</gene>
<dbReference type="Proteomes" id="UP000586827">
    <property type="component" value="Unassembled WGS sequence"/>
</dbReference>
<dbReference type="AlphaFoldDB" id="A0A849C3T1"/>
<sequence>MIRRPRRVATAALLALALLALCVAVVVALVQRLSGTTEFVSYDSIATRLHDTEWGDPVVFVVGLIVALVGLSLLVLAAVPGRAVVLPLRPVDGDVAGIERRSLRAALRRSAATVHGIDAARVRLRGKAVRVAAASDRVDVRDLPDTVHAAITDTLERIGPRTVPRVRTRLRSAKVGGSR</sequence>
<reference evidence="3 4" key="1">
    <citation type="submission" date="2020-05" db="EMBL/GenBank/DDBJ databases">
        <title>MicrobeNet Type strains.</title>
        <authorList>
            <person name="Nicholson A.C."/>
        </authorList>
    </citation>
    <scope>NUCLEOTIDE SEQUENCE [LARGE SCALE GENOMIC DNA]</scope>
    <source>
        <strain evidence="3 4">JCM 3224</strain>
    </source>
</reference>
<comment type="caution">
    <text evidence="3">The sequence shown here is derived from an EMBL/GenBank/DDBJ whole genome shotgun (WGS) entry which is preliminary data.</text>
</comment>
<evidence type="ECO:0000313" key="4">
    <source>
        <dbReference type="Proteomes" id="UP000586827"/>
    </source>
</evidence>
<keyword evidence="1" id="KW-0812">Transmembrane</keyword>
<evidence type="ECO:0000259" key="2">
    <source>
        <dbReference type="Pfam" id="PF19803"/>
    </source>
</evidence>
<organism evidence="3 4">
    <name type="scientific">Nocardia uniformis</name>
    <dbReference type="NCBI Taxonomy" id="53432"/>
    <lineage>
        <taxon>Bacteria</taxon>
        <taxon>Bacillati</taxon>
        <taxon>Actinomycetota</taxon>
        <taxon>Actinomycetes</taxon>
        <taxon>Mycobacteriales</taxon>
        <taxon>Nocardiaceae</taxon>
        <taxon>Nocardia</taxon>
    </lineage>
</organism>
<keyword evidence="4" id="KW-1185">Reference proteome</keyword>
<dbReference type="InterPro" id="IPR046253">
    <property type="entry name" value="DUF6286"/>
</dbReference>